<evidence type="ECO:0000313" key="2">
    <source>
        <dbReference type="Proteomes" id="UP000256541"/>
    </source>
</evidence>
<dbReference type="AlphaFoldDB" id="A0A3E0W538"/>
<protein>
    <recommendedName>
        <fullName evidence="3">Aldehyde dehydrogenase domain-containing protein</fullName>
    </recommendedName>
</protein>
<dbReference type="OrthoDB" id="9812625at2"/>
<organism evidence="1 2">
    <name type="scientific">Subtercola boreus</name>
    <dbReference type="NCBI Taxonomy" id="120213"/>
    <lineage>
        <taxon>Bacteria</taxon>
        <taxon>Bacillati</taxon>
        <taxon>Actinomycetota</taxon>
        <taxon>Actinomycetes</taxon>
        <taxon>Micrococcales</taxon>
        <taxon>Microbacteriaceae</taxon>
        <taxon>Subtercola</taxon>
    </lineage>
</organism>
<name>A0A3E0W538_9MICO</name>
<reference evidence="1 2" key="1">
    <citation type="submission" date="2017-04" db="EMBL/GenBank/DDBJ databases">
        <title>Comparative genome analysis of Subtercola boreus.</title>
        <authorList>
            <person name="Cho Y.-J."/>
            <person name="Cho A."/>
            <person name="Kim O.-S."/>
            <person name="Lee J.-I."/>
        </authorList>
    </citation>
    <scope>NUCLEOTIDE SEQUENCE [LARGE SCALE GENOMIC DNA]</scope>
    <source>
        <strain evidence="1 2">P27479</strain>
    </source>
</reference>
<evidence type="ECO:0000313" key="1">
    <source>
        <dbReference type="EMBL" id="RFA17111.1"/>
    </source>
</evidence>
<gene>
    <name evidence="1" type="ORF">B7R22_00785</name>
</gene>
<dbReference type="Proteomes" id="UP000256541">
    <property type="component" value="Unassembled WGS sequence"/>
</dbReference>
<comment type="caution">
    <text evidence="1">The sequence shown here is derived from an EMBL/GenBank/DDBJ whole genome shotgun (WGS) entry which is preliminary data.</text>
</comment>
<dbReference type="EMBL" id="NBXB01000004">
    <property type="protein sequence ID" value="RFA17111.1"/>
    <property type="molecule type" value="Genomic_DNA"/>
</dbReference>
<dbReference type="RefSeq" id="WP_116409934.1">
    <property type="nucleotide sequence ID" value="NZ_NBXB01000004.1"/>
</dbReference>
<evidence type="ECO:0008006" key="3">
    <source>
        <dbReference type="Google" id="ProtNLM"/>
    </source>
</evidence>
<proteinExistence type="predicted"/>
<accession>A0A3E0W538</accession>
<sequence>MTTKPWADPWKRSSVGPGGAIGGPNALLSLGRWLTEAGEESTDLALGALDPKVRALIEAATPGLDWRQFDFVRRAALSDEAAWQGAFAAVDVPAAGRRVLRYRPVPVVIRLSDGESLDALVRVLAAGTRARASLGLSTALKLPRPLRALLKERRVRVFVESDETWLARAAEVGSGSSRIRMIGGDPRALAEAVGGSPDVTIHAGEATRAGRIELLPFLAEQTVSVPTLRHGRPSPVADVRT</sequence>